<sequence length="780" mass="84995">MFNSWWMLALVALVLSYVAQTVFERWLGPKLGMRQTPAALAASEKFLRELQRSDGLVQQGELGQAMLILDELSVRPEAKIPGLGAQVEFHRARAARMLHRTDVAMPSALKSVEFFDTICANQRTSANMAAAGEAKLQLGQIHHDREEYDAAIAVFEEVRRINKHGAYRQTMLRVELDLAKAHLMVDRNARASEHAREAMKLAEKWKLTQFIVESMHYQALAAAGEGRLDEVRRLVGEALRRLPADASAALRAQLLSLRFGLEREDGDPRDQLTAGVELLRTICEVKVGRGWRQHQADIIDELTEFEHGTLEVGAQLALKGDRQATDLYVQTLRMLRESDIAELLRSGLLDESSLPPVVQNLLERLSQLEDPESPQAASPATAAPLYEKLEVAVSGQFRNLVQGNRTRRHIPGPDRHHLIQLRLVEFEGVTTLFGSWEAPGADPVPYRHELDAETVRALRDVTGQSDRKRPSGAQRPADAGVRAATSGWRETLQYQALADGRDWTALTPLVLPPGLIDLLRAVPPNAPDADIPLILFSTDSLLWTVPWPALALDASGTRIGDRAAVALLPSCSLLGQDDPERPPAAVVGYLHGVDGDGLALERASLAKAWPGGVQEIDTADELVRSLADAGEYSVLTMSVHGDNRPGLAHSLILDPARAKRLSAGRMMSMRFPRTVVVGACFSGDLDRRVGTDPTGIPAVMLCRGASTVIGGTFPLPDGPAAGHATARILSWLYGELAAGARAPWALRRAQQRWRAVGDSSPATWAGLAAISNGSVRAPSL</sequence>
<name>A0A1H3H436_9PSEU</name>
<evidence type="ECO:0000256" key="1">
    <source>
        <dbReference type="PROSITE-ProRule" id="PRU00339"/>
    </source>
</evidence>
<dbReference type="Gene3D" id="1.25.40.10">
    <property type="entry name" value="Tetratricopeptide repeat domain"/>
    <property type="match status" value="1"/>
</dbReference>
<evidence type="ECO:0000259" key="3">
    <source>
        <dbReference type="Pfam" id="PF12770"/>
    </source>
</evidence>
<accession>A0A1H3H436</accession>
<organism evidence="4 5">
    <name type="scientific">Amycolatopsis xylanica</name>
    <dbReference type="NCBI Taxonomy" id="589385"/>
    <lineage>
        <taxon>Bacteria</taxon>
        <taxon>Bacillati</taxon>
        <taxon>Actinomycetota</taxon>
        <taxon>Actinomycetes</taxon>
        <taxon>Pseudonocardiales</taxon>
        <taxon>Pseudonocardiaceae</taxon>
        <taxon>Amycolatopsis</taxon>
    </lineage>
</organism>
<keyword evidence="1" id="KW-0802">TPR repeat</keyword>
<dbReference type="InterPro" id="IPR019734">
    <property type="entry name" value="TPR_rpt"/>
</dbReference>
<feature type="region of interest" description="Disordered" evidence="2">
    <location>
        <begin position="460"/>
        <end position="482"/>
    </location>
</feature>
<dbReference type="STRING" id="589385.SAMN05421504_104512"/>
<dbReference type="AlphaFoldDB" id="A0A1H3H436"/>
<protein>
    <submittedName>
        <fullName evidence="4">CHAT domain-containing protein</fullName>
    </submittedName>
</protein>
<dbReference type="EMBL" id="FNON01000004">
    <property type="protein sequence ID" value="SDY10276.1"/>
    <property type="molecule type" value="Genomic_DNA"/>
</dbReference>
<feature type="compositionally biased region" description="Basic and acidic residues" evidence="2">
    <location>
        <begin position="460"/>
        <end position="469"/>
    </location>
</feature>
<gene>
    <name evidence="4" type="ORF">SAMN05421504_104512</name>
</gene>
<reference evidence="4 5" key="1">
    <citation type="submission" date="2016-10" db="EMBL/GenBank/DDBJ databases">
        <authorList>
            <person name="de Groot N.N."/>
        </authorList>
    </citation>
    <scope>NUCLEOTIDE SEQUENCE [LARGE SCALE GENOMIC DNA]</scope>
    <source>
        <strain evidence="4 5">CPCC 202699</strain>
    </source>
</reference>
<dbReference type="PROSITE" id="PS50005">
    <property type="entry name" value="TPR"/>
    <property type="match status" value="1"/>
</dbReference>
<dbReference type="InterPro" id="IPR024983">
    <property type="entry name" value="CHAT_dom"/>
</dbReference>
<evidence type="ECO:0000313" key="5">
    <source>
        <dbReference type="Proteomes" id="UP000199515"/>
    </source>
</evidence>
<dbReference type="InterPro" id="IPR011990">
    <property type="entry name" value="TPR-like_helical_dom_sf"/>
</dbReference>
<keyword evidence="5" id="KW-1185">Reference proteome</keyword>
<evidence type="ECO:0000256" key="2">
    <source>
        <dbReference type="SAM" id="MobiDB-lite"/>
    </source>
</evidence>
<proteinExistence type="predicted"/>
<dbReference type="OrthoDB" id="3206999at2"/>
<dbReference type="SUPFAM" id="SSF48452">
    <property type="entry name" value="TPR-like"/>
    <property type="match status" value="1"/>
</dbReference>
<evidence type="ECO:0000313" key="4">
    <source>
        <dbReference type="EMBL" id="SDY10276.1"/>
    </source>
</evidence>
<dbReference type="Pfam" id="PF12770">
    <property type="entry name" value="CHAT"/>
    <property type="match status" value="1"/>
</dbReference>
<dbReference type="RefSeq" id="WP_091291412.1">
    <property type="nucleotide sequence ID" value="NZ_FNON01000004.1"/>
</dbReference>
<feature type="repeat" description="TPR" evidence="1">
    <location>
        <begin position="132"/>
        <end position="165"/>
    </location>
</feature>
<dbReference type="Proteomes" id="UP000199515">
    <property type="component" value="Unassembled WGS sequence"/>
</dbReference>
<feature type="domain" description="CHAT" evidence="3">
    <location>
        <begin position="506"/>
        <end position="770"/>
    </location>
</feature>